<dbReference type="Pfam" id="PF00497">
    <property type="entry name" value="SBP_bac_3"/>
    <property type="match status" value="1"/>
</dbReference>
<dbReference type="SMART" id="SM00062">
    <property type="entry name" value="PBPb"/>
    <property type="match status" value="1"/>
</dbReference>
<dbReference type="PANTHER" id="PTHR35936">
    <property type="entry name" value="MEMBRANE-BOUND LYTIC MUREIN TRANSGLYCOSYLASE F"/>
    <property type="match status" value="1"/>
</dbReference>
<dbReference type="PANTHER" id="PTHR35936:SF17">
    <property type="entry name" value="ARGININE-BINDING EXTRACELLULAR PROTEIN ARTP"/>
    <property type="match status" value="1"/>
</dbReference>
<keyword evidence="4" id="KW-1185">Reference proteome</keyword>
<evidence type="ECO:0000259" key="2">
    <source>
        <dbReference type="SMART" id="SM00062"/>
    </source>
</evidence>
<reference evidence="3 4" key="1">
    <citation type="submission" date="2017-07" db="EMBL/GenBank/DDBJ databases">
        <title>Draft Genome Sequences of Select Purple Nonsulfur Bacteria.</title>
        <authorList>
            <person name="Lasarre B."/>
            <person name="Mckinlay J.B."/>
        </authorList>
    </citation>
    <scope>NUCLEOTIDE SEQUENCE [LARGE SCALE GENOMIC DNA]</scope>
    <source>
        <strain evidence="3 4">DSM 5909</strain>
    </source>
</reference>
<accession>A0A327KZV1</accession>
<protein>
    <submittedName>
        <fullName evidence="3">Restriction endonuclease</fullName>
    </submittedName>
</protein>
<organism evidence="3 4">
    <name type="scientific">Rhodoplanes roseus</name>
    <dbReference type="NCBI Taxonomy" id="29409"/>
    <lineage>
        <taxon>Bacteria</taxon>
        <taxon>Pseudomonadati</taxon>
        <taxon>Pseudomonadota</taxon>
        <taxon>Alphaproteobacteria</taxon>
        <taxon>Hyphomicrobiales</taxon>
        <taxon>Nitrobacteraceae</taxon>
        <taxon>Rhodoplanes</taxon>
    </lineage>
</organism>
<dbReference type="Proteomes" id="UP000249130">
    <property type="component" value="Unassembled WGS sequence"/>
</dbReference>
<keyword evidence="3" id="KW-0255">Endonuclease</keyword>
<keyword evidence="3" id="KW-0378">Hydrolase</keyword>
<name>A0A327KZV1_9BRAD</name>
<proteinExistence type="predicted"/>
<feature type="domain" description="Solute-binding protein family 3/N-terminal" evidence="2">
    <location>
        <begin position="13"/>
        <end position="229"/>
    </location>
</feature>
<keyword evidence="1" id="KW-0732">Signal</keyword>
<dbReference type="GO" id="GO:0004519">
    <property type="term" value="F:endonuclease activity"/>
    <property type="evidence" value="ECO:0007669"/>
    <property type="project" value="UniProtKB-KW"/>
</dbReference>
<comment type="caution">
    <text evidence="3">The sequence shown here is derived from an EMBL/GenBank/DDBJ whole genome shotgun (WGS) entry which is preliminary data.</text>
</comment>
<dbReference type="EMBL" id="NPEX01000053">
    <property type="protein sequence ID" value="RAI44219.1"/>
    <property type="molecule type" value="Genomic_DNA"/>
</dbReference>
<sequence length="238" mass="25208">MQDVLKELAPKGRVRAAINFGNAVLSQQDPTTGEPRGTQPALARALAERLGVPVEYVTYKAAGKVFEALAKDEWDVAFMAIDPVRAAELDFTSPYVLIEAACLVPDGSPLQDVGDVDRPGVRIAGARGSAYELHLTRTLKTAELVLTPSGPEARALFVKDGLEAVAGVRQELVAFAESHPGYRVMPGRFVGIEQAIAVPKGRAAALAFLDGFIAEQKQNGFVARELAASGQSTSLVAP</sequence>
<dbReference type="AlphaFoldDB" id="A0A327KZV1"/>
<evidence type="ECO:0000313" key="3">
    <source>
        <dbReference type="EMBL" id="RAI44219.1"/>
    </source>
</evidence>
<dbReference type="CDD" id="cd13623">
    <property type="entry name" value="PBP2_AA_hypothetical"/>
    <property type="match status" value="1"/>
</dbReference>
<dbReference type="Gene3D" id="3.40.190.10">
    <property type="entry name" value="Periplasmic binding protein-like II"/>
    <property type="match status" value="2"/>
</dbReference>
<gene>
    <name evidence="3" type="ORF">CH341_10190</name>
</gene>
<dbReference type="InterPro" id="IPR001638">
    <property type="entry name" value="Solute-binding_3/MltF_N"/>
</dbReference>
<dbReference type="RefSeq" id="WP_111418936.1">
    <property type="nucleotide sequence ID" value="NZ_NPEX01000053.1"/>
</dbReference>
<evidence type="ECO:0000313" key="4">
    <source>
        <dbReference type="Proteomes" id="UP000249130"/>
    </source>
</evidence>
<evidence type="ECO:0000256" key="1">
    <source>
        <dbReference type="ARBA" id="ARBA00022729"/>
    </source>
</evidence>
<keyword evidence="3" id="KW-0540">Nuclease</keyword>
<dbReference type="OrthoDB" id="6955767at2"/>
<dbReference type="SUPFAM" id="SSF53850">
    <property type="entry name" value="Periplasmic binding protein-like II"/>
    <property type="match status" value="1"/>
</dbReference>